<dbReference type="OrthoDB" id="301202at2759"/>
<dbReference type="Proteomes" id="UP000000600">
    <property type="component" value="Unassembled WGS sequence"/>
</dbReference>
<reference evidence="2 3" key="1">
    <citation type="journal article" date="2006" name="Nature">
        <title>Global trends of whole-genome duplications revealed by the ciliate Paramecium tetraurelia.</title>
        <authorList>
            <consortium name="Genoscope"/>
            <person name="Aury J.-M."/>
            <person name="Jaillon O."/>
            <person name="Duret L."/>
            <person name="Noel B."/>
            <person name="Jubin C."/>
            <person name="Porcel B.M."/>
            <person name="Segurens B."/>
            <person name="Daubin V."/>
            <person name="Anthouard V."/>
            <person name="Aiach N."/>
            <person name="Arnaiz O."/>
            <person name="Billaut A."/>
            <person name="Beisson J."/>
            <person name="Blanc I."/>
            <person name="Bouhouche K."/>
            <person name="Camara F."/>
            <person name="Duharcourt S."/>
            <person name="Guigo R."/>
            <person name="Gogendeau D."/>
            <person name="Katinka M."/>
            <person name="Keller A.-M."/>
            <person name="Kissmehl R."/>
            <person name="Klotz C."/>
            <person name="Koll F."/>
            <person name="Le Moue A."/>
            <person name="Lepere C."/>
            <person name="Malinsky S."/>
            <person name="Nowacki M."/>
            <person name="Nowak J.K."/>
            <person name="Plattner H."/>
            <person name="Poulain J."/>
            <person name="Ruiz F."/>
            <person name="Serrano V."/>
            <person name="Zagulski M."/>
            <person name="Dessen P."/>
            <person name="Betermier M."/>
            <person name="Weissenbach J."/>
            <person name="Scarpelli C."/>
            <person name="Schachter V."/>
            <person name="Sperling L."/>
            <person name="Meyer E."/>
            <person name="Cohen J."/>
            <person name="Wincker P."/>
        </authorList>
    </citation>
    <scope>NUCLEOTIDE SEQUENCE [LARGE SCALE GENOMIC DNA]</scope>
    <source>
        <strain evidence="2 3">Stock d4-2</strain>
    </source>
</reference>
<dbReference type="EMBL" id="CT868669">
    <property type="protein sequence ID" value="CAK92638.1"/>
    <property type="molecule type" value="Genomic_DNA"/>
</dbReference>
<evidence type="ECO:0000313" key="3">
    <source>
        <dbReference type="Proteomes" id="UP000000600"/>
    </source>
</evidence>
<evidence type="ECO:0000313" key="2">
    <source>
        <dbReference type="EMBL" id="CAK92638.1"/>
    </source>
</evidence>
<dbReference type="InParanoid" id="A0EBH1"/>
<dbReference type="AlphaFoldDB" id="A0EBH1"/>
<protein>
    <recommendedName>
        <fullName evidence="4">RING-CH-type domain-containing protein</fullName>
    </recommendedName>
</protein>
<dbReference type="OMA" id="RTENMII"/>
<dbReference type="RefSeq" id="XP_001460035.1">
    <property type="nucleotide sequence ID" value="XM_001459998.1"/>
</dbReference>
<organism evidence="2 3">
    <name type="scientific">Paramecium tetraurelia</name>
    <dbReference type="NCBI Taxonomy" id="5888"/>
    <lineage>
        <taxon>Eukaryota</taxon>
        <taxon>Sar</taxon>
        <taxon>Alveolata</taxon>
        <taxon>Ciliophora</taxon>
        <taxon>Intramacronucleata</taxon>
        <taxon>Oligohymenophorea</taxon>
        <taxon>Peniculida</taxon>
        <taxon>Parameciidae</taxon>
        <taxon>Paramecium</taxon>
    </lineage>
</organism>
<gene>
    <name evidence="2" type="ORF">GSPATT00025372001</name>
</gene>
<sequence>MSSHLKSETQIKILSPQNNFISSSQNFKQDSQRNTEFDNVQIAHSMSNSVNNLTPMKLQQQPRKISGNQLSVSRTENMIIQCQICENLDDMNLIQPCQCENFYHSSCFKKKLLATTGPFTNDVTTCSNCGIAYKIRKIEAYQQKNFSKITELVSFLIRLIITLGGLSGLSYWFYKEVQHPEEMSSLVAIIVLLILLLVLYLVYMILELVRGNVGVDWEILDQRQDIDHIINPDELNLIENRGRDLSNSQRPQVIQHIANVQYPQISTSEIIQ</sequence>
<keyword evidence="1" id="KW-0812">Transmembrane</keyword>
<dbReference type="HOGENOM" id="CLU_1024724_0_0_1"/>
<keyword evidence="1" id="KW-1133">Transmembrane helix</keyword>
<dbReference type="InterPro" id="IPR013083">
    <property type="entry name" value="Znf_RING/FYVE/PHD"/>
</dbReference>
<dbReference type="KEGG" id="ptm:GSPATT00025372001"/>
<name>A0EBH1_PARTE</name>
<feature type="transmembrane region" description="Helical" evidence="1">
    <location>
        <begin position="186"/>
        <end position="206"/>
    </location>
</feature>
<evidence type="ECO:0000256" key="1">
    <source>
        <dbReference type="SAM" id="Phobius"/>
    </source>
</evidence>
<proteinExistence type="predicted"/>
<evidence type="ECO:0008006" key="4">
    <source>
        <dbReference type="Google" id="ProtNLM"/>
    </source>
</evidence>
<feature type="transmembrane region" description="Helical" evidence="1">
    <location>
        <begin position="152"/>
        <end position="174"/>
    </location>
</feature>
<dbReference type="GeneID" id="5045820"/>
<keyword evidence="3" id="KW-1185">Reference proteome</keyword>
<dbReference type="Gene3D" id="3.30.40.10">
    <property type="entry name" value="Zinc/RING finger domain, C3HC4 (zinc finger)"/>
    <property type="match status" value="1"/>
</dbReference>
<keyword evidence="1" id="KW-0472">Membrane</keyword>
<accession>A0EBH1</accession>